<reference evidence="1" key="1">
    <citation type="submission" date="2021-06" db="EMBL/GenBank/DDBJ databases">
        <authorList>
            <person name="Kallberg Y."/>
            <person name="Tangrot J."/>
            <person name="Rosling A."/>
        </authorList>
    </citation>
    <scope>NUCLEOTIDE SEQUENCE</scope>
    <source>
        <strain evidence="1">28 12/20/2015</strain>
    </source>
</reference>
<dbReference type="EMBL" id="CAJVPW010030140">
    <property type="protein sequence ID" value="CAG8723051.1"/>
    <property type="molecule type" value="Genomic_DNA"/>
</dbReference>
<evidence type="ECO:0000313" key="1">
    <source>
        <dbReference type="EMBL" id="CAG8723051.1"/>
    </source>
</evidence>
<gene>
    <name evidence="1" type="ORF">SPELUC_LOCUS12561</name>
</gene>
<sequence length="370" mass="42410">MQISELPCNILCDPEDTGDVQKKPDTSSLIDSIISIFFPNTSFIDTFGLFETETSEENDEKINGNSIKYGKPNYNEKNIVTNLLIMLNRFGQTISNDVPKTPRLRLDGFFCQIDMRIVLNTASDDGITLYDDIKLYEPPGNFIITLSLLIAKTDKIFLKENIGLKDIFKKETYRFDDTDKNMESRLIQENWEKMTAIDIPINANELLKNNQSKCCNKPFWHDFSIYIYYAHTQSSKGQKSELQGMPFGVKRIDEENNIILYCCDKDKTTNTVGYQPNSIWVLTVIHEAKIVRKRIENGLKIGLEYNNDITFFGKTPKFPTHTGPFLLIDKVIPMIRYNTNMDSISNLNLGTGSVMQQLIDAVKEMIKNPQ</sequence>
<evidence type="ECO:0000313" key="2">
    <source>
        <dbReference type="Proteomes" id="UP000789366"/>
    </source>
</evidence>
<protein>
    <submittedName>
        <fullName evidence="1">17050_t:CDS:1</fullName>
    </submittedName>
</protein>
<dbReference type="Proteomes" id="UP000789366">
    <property type="component" value="Unassembled WGS sequence"/>
</dbReference>
<organism evidence="1 2">
    <name type="scientific">Cetraspora pellucida</name>
    <dbReference type="NCBI Taxonomy" id="1433469"/>
    <lineage>
        <taxon>Eukaryota</taxon>
        <taxon>Fungi</taxon>
        <taxon>Fungi incertae sedis</taxon>
        <taxon>Mucoromycota</taxon>
        <taxon>Glomeromycotina</taxon>
        <taxon>Glomeromycetes</taxon>
        <taxon>Diversisporales</taxon>
        <taxon>Gigasporaceae</taxon>
        <taxon>Cetraspora</taxon>
    </lineage>
</organism>
<proteinExistence type="predicted"/>
<keyword evidence="2" id="KW-1185">Reference proteome</keyword>
<name>A0ACA9PYG7_9GLOM</name>
<feature type="non-terminal residue" evidence="1">
    <location>
        <position position="370"/>
    </location>
</feature>
<comment type="caution">
    <text evidence="1">The sequence shown here is derived from an EMBL/GenBank/DDBJ whole genome shotgun (WGS) entry which is preliminary data.</text>
</comment>
<accession>A0ACA9PYG7</accession>